<keyword evidence="3" id="KW-1185">Reference proteome</keyword>
<name>A0A1V6TKE8_9EURO</name>
<dbReference type="SUPFAM" id="SSF48452">
    <property type="entry name" value="TPR-like"/>
    <property type="match status" value="1"/>
</dbReference>
<evidence type="ECO:0000313" key="3">
    <source>
        <dbReference type="Proteomes" id="UP000191285"/>
    </source>
</evidence>
<evidence type="ECO:0000259" key="1">
    <source>
        <dbReference type="Pfam" id="PF12770"/>
    </source>
</evidence>
<comment type="caution">
    <text evidence="2">The sequence shown here is derived from an EMBL/GenBank/DDBJ whole genome shotgun (WGS) entry which is preliminary data.</text>
</comment>
<feature type="domain" description="CHAT" evidence="1">
    <location>
        <begin position="777"/>
        <end position="1032"/>
    </location>
</feature>
<dbReference type="PANTHER" id="PTHR19959:SF119">
    <property type="entry name" value="FUNGAL LIPASE-LIKE DOMAIN-CONTAINING PROTEIN"/>
    <property type="match status" value="1"/>
</dbReference>
<proteinExistence type="predicted"/>
<protein>
    <recommendedName>
        <fullName evidence="1">CHAT domain-containing protein</fullName>
    </recommendedName>
</protein>
<dbReference type="InterPro" id="IPR024983">
    <property type="entry name" value="CHAT_dom"/>
</dbReference>
<evidence type="ECO:0000313" key="2">
    <source>
        <dbReference type="EMBL" id="OQE26410.1"/>
    </source>
</evidence>
<accession>A0A1V6TKE8</accession>
<dbReference type="Pfam" id="PF12770">
    <property type="entry name" value="CHAT"/>
    <property type="match status" value="1"/>
</dbReference>
<reference evidence="3" key="1">
    <citation type="journal article" date="2017" name="Nat. Microbiol.">
        <title>Global analysis of biosynthetic gene clusters reveals vast potential of secondary metabolite production in Penicillium species.</title>
        <authorList>
            <person name="Nielsen J.C."/>
            <person name="Grijseels S."/>
            <person name="Prigent S."/>
            <person name="Ji B."/>
            <person name="Dainat J."/>
            <person name="Nielsen K.F."/>
            <person name="Frisvad J.C."/>
            <person name="Workman M."/>
            <person name="Nielsen J."/>
        </authorList>
    </citation>
    <scope>NUCLEOTIDE SEQUENCE [LARGE SCALE GENOMIC DNA]</scope>
    <source>
        <strain evidence="3">IBT 24891</strain>
    </source>
</reference>
<dbReference type="AlphaFoldDB" id="A0A1V6TKE8"/>
<gene>
    <name evidence="2" type="ORF">PENSTE_c005G02184</name>
</gene>
<dbReference type="OrthoDB" id="9991317at2759"/>
<dbReference type="Gene3D" id="1.25.40.10">
    <property type="entry name" value="Tetratricopeptide repeat domain"/>
    <property type="match status" value="2"/>
</dbReference>
<dbReference type="EMBL" id="MLKD01000005">
    <property type="protein sequence ID" value="OQE26410.1"/>
    <property type="molecule type" value="Genomic_DNA"/>
</dbReference>
<dbReference type="PANTHER" id="PTHR19959">
    <property type="entry name" value="KINESIN LIGHT CHAIN"/>
    <property type="match status" value="1"/>
</dbReference>
<dbReference type="InterPro" id="IPR011990">
    <property type="entry name" value="TPR-like_helical_dom_sf"/>
</dbReference>
<sequence length="1122" mass="126298">MSEDNRSDTQARLRISIEPRKESRPRTLLEVEESIKKSLKYLQEKPQNTLSHAINLSNISSYYAFKFELTSSLGDLNEAIRLTRQALELIPHGQPHRFVVLLTLGKYLTSRYIHAKTELDLEEANNLIQLPLISATTQDHLHRAILLDFIGKTLNETFDTSYNSFHLEKAREVLHESLAIVPEGEVEVKAKILGDLSLNLSYLFAIDDSIDTLNQAIDVARDALSNVPEESASCRALSTQLARFLGERYLRTSSESDLDEAIQISRETTTDDESDDSCAAVLNLGVRLHDRYYATGLMPALDEAIRVLQKAVGLTPKGSSSYPKTLIALSDAVGDRGSTTKSLNDLNTSVHLARESVTAVPLNSIEREAHLNNLAIQLTRLYTRERRIENLKEAYKASWEALGSTPKDHPHSAGNLETFGNVLMWRYRAIGIRNLNDLNEAIRISKLTLDLTPKDHPKRARMLNNLGYRLEERYSVSHSVDDLEEAIQAMRQAIQAVPEGRLERLQFSINLAYMLQSLGKETCESCHVQEAQSYFVSSLMNESQDLLGRIVHGKEVVHYHAGLQQWKQAFEATQIAVHLVPQLSLPHLESRDKYYSLTQIVGLSSDAAAIALQANEDPFEALCLLEHGRDVVAASFDELRADIADLQRQDPSLAKDFASLRDELQIATGDNIQSQFKSDNPSPQFSDIRRHELGQKLKSVLADIRQRADFADFMSVPNRSATMAAARDDTIAAINVSKYRCDAIIVQKHAIRAVALPDLHLDDIKQKSQDLGIRSRRVLEWLWDTVAGPILTALGFEGPPSNMKWPRIWWILTGPLSQFPIHAAGRHFDQIHETVLDRARSSYISSVKVLIHGRRRKMNSTSNQAVLVAMEHTPRSNRLIFAPREVSALRELCASMNCDPIEPSRHKKDILSHLPFCRIFHFAGHGHTNSLDPSQSQLLLEDGSDDALTIEDVLSLNLREHTPFLAYLSACGTGKLRDERFIDESFHLISAFHVAGFRHVIGTLWEVNDQLCVDMSRMSYEGIIEDGCTDEAVCAGINKASKELRDRWVANNIGSKAYKRSVRRRAKLSSTRSLTNRNNVEESDPEAEELIRTLQICSDDEDDDFDDQEVEGSWIPFIHWGV</sequence>
<dbReference type="Proteomes" id="UP000191285">
    <property type="component" value="Unassembled WGS sequence"/>
</dbReference>
<dbReference type="STRING" id="303698.A0A1V6TKE8"/>
<organism evidence="2 3">
    <name type="scientific">Penicillium steckii</name>
    <dbReference type="NCBI Taxonomy" id="303698"/>
    <lineage>
        <taxon>Eukaryota</taxon>
        <taxon>Fungi</taxon>
        <taxon>Dikarya</taxon>
        <taxon>Ascomycota</taxon>
        <taxon>Pezizomycotina</taxon>
        <taxon>Eurotiomycetes</taxon>
        <taxon>Eurotiomycetidae</taxon>
        <taxon>Eurotiales</taxon>
        <taxon>Aspergillaceae</taxon>
        <taxon>Penicillium</taxon>
    </lineage>
</organism>